<sequence>MSLSNQDPINRDRTNRDPIAKKWKAIADIARDEAGKLPPGKDRDALLKKARQLDTASHINEWLSSPGLRAPTGK</sequence>
<accession>A0A840MX13</accession>
<gene>
    <name evidence="1" type="ORF">HNQ36_002417</name>
</gene>
<name>A0A840MX13_9BRAD</name>
<dbReference type="AlphaFoldDB" id="A0A840MX13"/>
<protein>
    <submittedName>
        <fullName evidence="1">Uncharacterized protein</fullName>
    </submittedName>
</protein>
<proteinExistence type="predicted"/>
<evidence type="ECO:0000313" key="1">
    <source>
        <dbReference type="EMBL" id="MBB5052443.1"/>
    </source>
</evidence>
<dbReference type="EMBL" id="JACHIJ010000003">
    <property type="protein sequence ID" value="MBB5052443.1"/>
    <property type="molecule type" value="Genomic_DNA"/>
</dbReference>
<organism evidence="1 2">
    <name type="scientific">Afipia massiliensis</name>
    <dbReference type="NCBI Taxonomy" id="211460"/>
    <lineage>
        <taxon>Bacteria</taxon>
        <taxon>Pseudomonadati</taxon>
        <taxon>Pseudomonadota</taxon>
        <taxon>Alphaproteobacteria</taxon>
        <taxon>Hyphomicrobiales</taxon>
        <taxon>Nitrobacteraceae</taxon>
        <taxon>Afipia</taxon>
    </lineage>
</organism>
<reference evidence="1 2" key="1">
    <citation type="submission" date="2020-08" db="EMBL/GenBank/DDBJ databases">
        <title>Genomic Encyclopedia of Type Strains, Phase IV (KMG-IV): sequencing the most valuable type-strain genomes for metagenomic binning, comparative biology and taxonomic classification.</title>
        <authorList>
            <person name="Goeker M."/>
        </authorList>
    </citation>
    <scope>NUCLEOTIDE SEQUENCE [LARGE SCALE GENOMIC DNA]</scope>
    <source>
        <strain evidence="1 2">DSM 17498</strain>
    </source>
</reference>
<dbReference type="Proteomes" id="UP000521227">
    <property type="component" value="Unassembled WGS sequence"/>
</dbReference>
<evidence type="ECO:0000313" key="2">
    <source>
        <dbReference type="Proteomes" id="UP000521227"/>
    </source>
</evidence>
<comment type="caution">
    <text evidence="1">The sequence shown here is derived from an EMBL/GenBank/DDBJ whole genome shotgun (WGS) entry which is preliminary data.</text>
</comment>